<dbReference type="PANTHER" id="PTHR36536">
    <property type="entry name" value="UPF0111 PROTEIN HI_1603"/>
    <property type="match status" value="1"/>
</dbReference>
<dbReference type="InterPro" id="IPR038078">
    <property type="entry name" value="PhoU-like_sf"/>
</dbReference>
<dbReference type="Gene3D" id="1.20.58.220">
    <property type="entry name" value="Phosphate transport system protein phou homolog 2, domain 2"/>
    <property type="match status" value="1"/>
</dbReference>
<proteinExistence type="inferred from homology"/>
<dbReference type="InterPro" id="IPR018445">
    <property type="entry name" value="Put_Phosphate_transp_reg"/>
</dbReference>
<reference evidence="2 3" key="1">
    <citation type="journal article" date="2019" name="Nat. Microbiol.">
        <title>Expanding anaerobic alkane metabolism in the domain of Archaea.</title>
        <authorList>
            <person name="Wang Y."/>
            <person name="Wegener G."/>
            <person name="Hou J."/>
            <person name="Wang F."/>
            <person name="Xiao X."/>
        </authorList>
    </citation>
    <scope>NUCLEOTIDE SEQUENCE [LARGE SCALE GENOMIC DNA]</scope>
    <source>
        <strain evidence="2">WYZ-LMO10</strain>
    </source>
</reference>
<evidence type="ECO:0008006" key="4">
    <source>
        <dbReference type="Google" id="ProtNLM"/>
    </source>
</evidence>
<accession>A0A523BEB5</accession>
<name>A0A523BEB5_9CREN</name>
<dbReference type="EMBL" id="QNVH01000016">
    <property type="protein sequence ID" value="TDA39289.1"/>
    <property type="molecule type" value="Genomic_DNA"/>
</dbReference>
<dbReference type="SUPFAM" id="SSF109755">
    <property type="entry name" value="PhoU-like"/>
    <property type="match status" value="1"/>
</dbReference>
<gene>
    <name evidence="2" type="ORF">DSO08_02520</name>
</gene>
<dbReference type="PANTHER" id="PTHR36536:SF3">
    <property type="entry name" value="UPF0111 PROTEIN HI_1603"/>
    <property type="match status" value="1"/>
</dbReference>
<evidence type="ECO:0000313" key="2">
    <source>
        <dbReference type="EMBL" id="TDA39289.1"/>
    </source>
</evidence>
<evidence type="ECO:0000313" key="3">
    <source>
        <dbReference type="Proteomes" id="UP000315399"/>
    </source>
</evidence>
<dbReference type="Pfam" id="PF01865">
    <property type="entry name" value="PhoU_div"/>
    <property type="match status" value="1"/>
</dbReference>
<dbReference type="AlphaFoldDB" id="A0A523BEB5"/>
<organism evidence="2 3">
    <name type="scientific">Thermoproteota archaeon</name>
    <dbReference type="NCBI Taxonomy" id="2056631"/>
    <lineage>
        <taxon>Archaea</taxon>
        <taxon>Thermoproteota</taxon>
    </lineage>
</organism>
<sequence length="227" mass="25750">MFGTGHVAVWLARQTEREIIGSCEKHLTTIFTIVDKFKTFIEKYSQNNIEESRYLANEISDLERNADMIKEGVIENLMKSAIHPMDQDEIIKLITVSDDIAAHLKSATRKLLYTSPEDVPSHIKSGLVSIVNTLVEEKNALRETIEALSSKNGSVRVMAEKTERLEETIDDMRVDLLAQVLKWGDTSKRVSNWLMLKESIENIETASDRMEDTADVLRAMAILRGKQ</sequence>
<protein>
    <recommendedName>
        <fullName evidence="4">DUF47 domain-containing protein</fullName>
    </recommendedName>
</protein>
<dbReference type="InterPro" id="IPR002727">
    <property type="entry name" value="DUF47"/>
</dbReference>
<comment type="similarity">
    <text evidence="1">Belongs to the UPF0111 family.</text>
</comment>
<evidence type="ECO:0000256" key="1">
    <source>
        <dbReference type="ARBA" id="ARBA00008591"/>
    </source>
</evidence>
<comment type="caution">
    <text evidence="2">The sequence shown here is derived from an EMBL/GenBank/DDBJ whole genome shotgun (WGS) entry which is preliminary data.</text>
</comment>
<dbReference type="Proteomes" id="UP000315399">
    <property type="component" value="Unassembled WGS sequence"/>
</dbReference>